<keyword evidence="1" id="KW-0646">Protease inhibitor</keyword>
<sequence>MSSSPMFLITFLIGILASARSTTISSSSSSVCQGRANEFYSSCSSPCQPTCANPRPSTCTTSCLAQCVCAAGYVKDMQRTNRPCVLPQQCSNLYRNCPANERYLTCGPACQATCSNRNPPCQRNCVNGCFCQPGYVRNLNNVCVMSQSCSAASSKSGSCPPLPIVTTPSVTVCNNDFNCPGIQKCCSQTPAGRRICSAVVQTGK</sequence>
<keyword evidence="3" id="KW-1015">Disulfide bond</keyword>
<dbReference type="WBParaSite" id="PSAMB.scaffold1242size33888.g11869.t1">
    <property type="protein sequence ID" value="PSAMB.scaffold1242size33888.g11869.t1"/>
    <property type="gene ID" value="PSAMB.scaffold1242size33888.g11869"/>
</dbReference>
<dbReference type="SUPFAM" id="SSF57567">
    <property type="entry name" value="Serine protease inhibitors"/>
    <property type="match status" value="2"/>
</dbReference>
<evidence type="ECO:0000313" key="7">
    <source>
        <dbReference type="WBParaSite" id="PSAMB.scaffold1242size33888.g11869.t1"/>
    </source>
</evidence>
<keyword evidence="4" id="KW-0732">Signal</keyword>
<dbReference type="PANTHER" id="PTHR23259">
    <property type="entry name" value="RIDDLE"/>
    <property type="match status" value="1"/>
</dbReference>
<dbReference type="Gene3D" id="4.10.75.10">
    <property type="entry name" value="Elafin-like"/>
    <property type="match status" value="1"/>
</dbReference>
<dbReference type="InterPro" id="IPR008197">
    <property type="entry name" value="WAP_dom"/>
</dbReference>
<dbReference type="GO" id="GO:0005576">
    <property type="term" value="C:extracellular region"/>
    <property type="evidence" value="ECO:0007669"/>
    <property type="project" value="InterPro"/>
</dbReference>
<accession>A0A914UV97</accession>
<dbReference type="SUPFAM" id="SSF57256">
    <property type="entry name" value="Elafin-like"/>
    <property type="match status" value="1"/>
</dbReference>
<dbReference type="GO" id="GO:0004867">
    <property type="term" value="F:serine-type endopeptidase inhibitor activity"/>
    <property type="evidence" value="ECO:0007669"/>
    <property type="project" value="UniProtKB-KW"/>
</dbReference>
<dbReference type="InterPro" id="IPR002919">
    <property type="entry name" value="TIL_dom"/>
</dbReference>
<evidence type="ECO:0000256" key="3">
    <source>
        <dbReference type="ARBA" id="ARBA00023157"/>
    </source>
</evidence>
<evidence type="ECO:0000256" key="2">
    <source>
        <dbReference type="ARBA" id="ARBA00022900"/>
    </source>
</evidence>
<evidence type="ECO:0000313" key="6">
    <source>
        <dbReference type="Proteomes" id="UP000887566"/>
    </source>
</evidence>
<dbReference type="PANTHER" id="PTHR23259:SF70">
    <property type="entry name" value="ACCESSORY GLAND PROTEIN ACP62F-RELATED"/>
    <property type="match status" value="1"/>
</dbReference>
<protein>
    <submittedName>
        <fullName evidence="7">WAP domain-containing protein</fullName>
    </submittedName>
</protein>
<keyword evidence="6" id="KW-1185">Reference proteome</keyword>
<dbReference type="PROSITE" id="PS51390">
    <property type="entry name" value="WAP"/>
    <property type="match status" value="1"/>
</dbReference>
<organism evidence="6 7">
    <name type="scientific">Plectus sambesii</name>
    <dbReference type="NCBI Taxonomy" id="2011161"/>
    <lineage>
        <taxon>Eukaryota</taxon>
        <taxon>Metazoa</taxon>
        <taxon>Ecdysozoa</taxon>
        <taxon>Nematoda</taxon>
        <taxon>Chromadorea</taxon>
        <taxon>Plectida</taxon>
        <taxon>Plectina</taxon>
        <taxon>Plectoidea</taxon>
        <taxon>Plectidae</taxon>
        <taxon>Plectus</taxon>
    </lineage>
</organism>
<evidence type="ECO:0000256" key="1">
    <source>
        <dbReference type="ARBA" id="ARBA00022690"/>
    </source>
</evidence>
<dbReference type="InterPro" id="IPR036645">
    <property type="entry name" value="Elafin-like_sf"/>
</dbReference>
<feature type="domain" description="WAP" evidence="5">
    <location>
        <begin position="152"/>
        <end position="200"/>
    </location>
</feature>
<proteinExistence type="predicted"/>
<dbReference type="AlphaFoldDB" id="A0A914UV97"/>
<dbReference type="CDD" id="cd19941">
    <property type="entry name" value="TIL"/>
    <property type="match status" value="2"/>
</dbReference>
<dbReference type="Proteomes" id="UP000887566">
    <property type="component" value="Unplaced"/>
</dbReference>
<name>A0A914UV97_9BILA</name>
<keyword evidence="2" id="KW-0722">Serine protease inhibitor</keyword>
<dbReference type="InterPro" id="IPR036084">
    <property type="entry name" value="Ser_inhib-like_sf"/>
</dbReference>
<dbReference type="Pfam" id="PF01826">
    <property type="entry name" value="TIL"/>
    <property type="match status" value="2"/>
</dbReference>
<dbReference type="Gene3D" id="2.10.25.10">
    <property type="entry name" value="Laminin"/>
    <property type="match status" value="2"/>
</dbReference>
<feature type="chain" id="PRO_5037226153" evidence="4">
    <location>
        <begin position="22"/>
        <end position="204"/>
    </location>
</feature>
<reference evidence="7" key="1">
    <citation type="submission" date="2022-11" db="UniProtKB">
        <authorList>
            <consortium name="WormBaseParasite"/>
        </authorList>
    </citation>
    <scope>IDENTIFICATION</scope>
</reference>
<evidence type="ECO:0000259" key="5">
    <source>
        <dbReference type="PROSITE" id="PS51390"/>
    </source>
</evidence>
<feature type="signal peptide" evidence="4">
    <location>
        <begin position="1"/>
        <end position="21"/>
    </location>
</feature>
<dbReference type="Pfam" id="PF00095">
    <property type="entry name" value="WAP"/>
    <property type="match status" value="1"/>
</dbReference>
<dbReference type="InterPro" id="IPR051368">
    <property type="entry name" value="SerProtInhib-TIL_Domain"/>
</dbReference>
<evidence type="ECO:0000256" key="4">
    <source>
        <dbReference type="SAM" id="SignalP"/>
    </source>
</evidence>